<dbReference type="Proteomes" id="UP001217044">
    <property type="component" value="Plasmid pDATS02"/>
</dbReference>
<name>A0ABY7V8F3_9DEIO</name>
<dbReference type="RefSeq" id="WP_273991490.1">
    <property type="nucleotide sequence ID" value="NZ_BAABQT010000016.1"/>
</dbReference>
<evidence type="ECO:0000313" key="1">
    <source>
        <dbReference type="EMBL" id="WDA60743.1"/>
    </source>
</evidence>
<organism evidence="1 2">
    <name type="scientific">Deinococcus aquaticus</name>
    <dbReference type="NCBI Taxonomy" id="328692"/>
    <lineage>
        <taxon>Bacteria</taxon>
        <taxon>Thermotogati</taxon>
        <taxon>Deinococcota</taxon>
        <taxon>Deinococci</taxon>
        <taxon>Deinococcales</taxon>
        <taxon>Deinococcaceae</taxon>
        <taxon>Deinococcus</taxon>
    </lineage>
</organism>
<keyword evidence="1" id="KW-0614">Plasmid</keyword>
<gene>
    <name evidence="1" type="ORF">M8445_17395</name>
</gene>
<accession>A0ABY7V8F3</accession>
<reference evidence="1 2" key="1">
    <citation type="submission" date="2022-12" db="EMBL/GenBank/DDBJ databases">
        <title>Genome Sequence of Deinococcus aquaticus Type Strain PB314.</title>
        <authorList>
            <person name="Albert C."/>
            <person name="Hill J."/>
            <person name="Boren L."/>
            <person name="Scholz-Ng S."/>
            <person name="Fatema N."/>
            <person name="Grosso R."/>
            <person name="Soboslay E."/>
            <person name="Tuohy J."/>
        </authorList>
    </citation>
    <scope>NUCLEOTIDE SEQUENCE [LARGE SCALE GENOMIC DNA]</scope>
    <source>
        <strain evidence="1 2">PB-314</strain>
        <plasmid evidence="1 2">pDATS02</plasmid>
    </source>
</reference>
<geneLocation type="plasmid" evidence="1 2">
    <name>pDATS02</name>
</geneLocation>
<evidence type="ECO:0000313" key="2">
    <source>
        <dbReference type="Proteomes" id="UP001217044"/>
    </source>
</evidence>
<keyword evidence="2" id="KW-1185">Reference proteome</keyword>
<sequence>MTLATPITPTNHPEHPQTSACFGMHSVTSSWSVHVTSTAEHAGSGEKRCGCGWLKPEGHSLCPSCDGRR</sequence>
<proteinExistence type="predicted"/>
<dbReference type="EMBL" id="CP115167">
    <property type="protein sequence ID" value="WDA60743.1"/>
    <property type="molecule type" value="Genomic_DNA"/>
</dbReference>
<protein>
    <submittedName>
        <fullName evidence="1">Uncharacterized protein</fullName>
    </submittedName>
</protein>